<feature type="transmembrane region" description="Helical" evidence="2">
    <location>
        <begin position="357"/>
        <end position="376"/>
    </location>
</feature>
<feature type="transmembrane region" description="Helical" evidence="2">
    <location>
        <begin position="559"/>
        <end position="583"/>
    </location>
</feature>
<protein>
    <submittedName>
        <fullName evidence="3">Uncharacterized protein</fullName>
    </submittedName>
</protein>
<accession>A0A8H7NIU0</accession>
<name>A0A8H7NIU0_BIOOC</name>
<dbReference type="PANTHER" id="PTHR37577:SF1">
    <property type="entry name" value="INTEGRAL MEMBRANE PROTEIN"/>
    <property type="match status" value="1"/>
</dbReference>
<feature type="region of interest" description="Disordered" evidence="1">
    <location>
        <begin position="414"/>
        <end position="438"/>
    </location>
</feature>
<keyword evidence="2" id="KW-1133">Transmembrane helix</keyword>
<reference evidence="3" key="1">
    <citation type="submission" date="2020-10" db="EMBL/GenBank/DDBJ databases">
        <title>High-Quality Genome Resource of Clonostachys rosea strain S41 by Oxford Nanopore Long-Read Sequencing.</title>
        <authorList>
            <person name="Wang H."/>
        </authorList>
    </citation>
    <scope>NUCLEOTIDE SEQUENCE</scope>
    <source>
        <strain evidence="3">S41</strain>
    </source>
</reference>
<organism evidence="3 4">
    <name type="scientific">Bionectria ochroleuca</name>
    <name type="common">Gliocladium roseum</name>
    <dbReference type="NCBI Taxonomy" id="29856"/>
    <lineage>
        <taxon>Eukaryota</taxon>
        <taxon>Fungi</taxon>
        <taxon>Dikarya</taxon>
        <taxon>Ascomycota</taxon>
        <taxon>Pezizomycotina</taxon>
        <taxon>Sordariomycetes</taxon>
        <taxon>Hypocreomycetidae</taxon>
        <taxon>Hypocreales</taxon>
        <taxon>Bionectriaceae</taxon>
        <taxon>Clonostachys</taxon>
    </lineage>
</organism>
<gene>
    <name evidence="3" type="ORF">IM811_007744</name>
</gene>
<dbReference type="PANTHER" id="PTHR37577">
    <property type="entry name" value="INTEGRAL MEMBRANE PROTEIN"/>
    <property type="match status" value="1"/>
</dbReference>
<dbReference type="AlphaFoldDB" id="A0A8H7NIU0"/>
<feature type="transmembrane region" description="Helical" evidence="2">
    <location>
        <begin position="182"/>
        <end position="201"/>
    </location>
</feature>
<feature type="transmembrane region" description="Helical" evidence="2">
    <location>
        <begin position="35"/>
        <end position="58"/>
    </location>
</feature>
<sequence>MMHCSMLDCSCAADTIYFSALPTTGRKVDNDIEGLGVVVGFTALSWITIALLIAYYVVGFDPCRDPFSGSAGRAAFQHRENPIDGQLTKLFAPMRVFFAAWLQAQGGTEKLFNKCILRIADTQLITGLAIMISGYSQLCSPDRITIYHWQLVLYLAWFTGLSHLASLNGLRIYFHHRPWARTWRLLLITALQIMIFVAFIPTGHFDLQWMGDIVNCPAACFFNIYMSTSSEWFWTMVFSLLLLVYGYFIRVLKLFRVSSTVLQHRLHTFLDYLNHKILDSSLWLFRHLPSVLALFFAHLLIPLKTGFFFSLRLTLDFFSSLFVEIILLLVSGMWATLRLSRTLNLPSGSHNEENKKWGFGQVMPVVLLTAPLMPVVEAMIRTFLYKDGKLVTVRPASLGRDNLDETTNDLTDQAPLLGIPLPSMDPAPPSESDAEPQNDALLLTSPPIAPQQEFEHEYQTDPVRAEIKRVVDCDQLFSYETMILAKMFPQTGGLICISFLLLPGMLARYLSPGMERSASAIIAFSLVVMPSMCSGYLWISLWYLFFWAKMREGWLKRTIVWFLCLFWTFTYGSLFAAILFQIVELE</sequence>
<evidence type="ECO:0000256" key="1">
    <source>
        <dbReference type="SAM" id="MobiDB-lite"/>
    </source>
</evidence>
<feature type="transmembrane region" description="Helical" evidence="2">
    <location>
        <begin position="492"/>
        <end position="510"/>
    </location>
</feature>
<evidence type="ECO:0000313" key="3">
    <source>
        <dbReference type="EMBL" id="KAF9756800.1"/>
    </source>
</evidence>
<dbReference type="EMBL" id="JADCTT010000002">
    <property type="protein sequence ID" value="KAF9756800.1"/>
    <property type="molecule type" value="Genomic_DNA"/>
</dbReference>
<dbReference type="InterPro" id="IPR053018">
    <property type="entry name" value="Elsinochrome_Biosynth-Asso"/>
</dbReference>
<evidence type="ECO:0000256" key="2">
    <source>
        <dbReference type="SAM" id="Phobius"/>
    </source>
</evidence>
<feature type="transmembrane region" description="Helical" evidence="2">
    <location>
        <begin position="232"/>
        <end position="249"/>
    </location>
</feature>
<evidence type="ECO:0000313" key="4">
    <source>
        <dbReference type="Proteomes" id="UP000616885"/>
    </source>
</evidence>
<feature type="transmembrane region" description="Helical" evidence="2">
    <location>
        <begin position="313"/>
        <end position="337"/>
    </location>
</feature>
<feature type="transmembrane region" description="Helical" evidence="2">
    <location>
        <begin position="147"/>
        <end position="170"/>
    </location>
</feature>
<feature type="transmembrane region" description="Helical" evidence="2">
    <location>
        <begin position="522"/>
        <end position="547"/>
    </location>
</feature>
<keyword evidence="2" id="KW-0812">Transmembrane</keyword>
<comment type="caution">
    <text evidence="3">The sequence shown here is derived from an EMBL/GenBank/DDBJ whole genome shotgun (WGS) entry which is preliminary data.</text>
</comment>
<keyword evidence="2" id="KW-0472">Membrane</keyword>
<proteinExistence type="predicted"/>
<dbReference type="Proteomes" id="UP000616885">
    <property type="component" value="Unassembled WGS sequence"/>
</dbReference>